<protein>
    <recommendedName>
        <fullName evidence="8">G protein-coupled receptor</fullName>
    </recommendedName>
</protein>
<feature type="non-terminal residue" evidence="6">
    <location>
        <position position="1"/>
    </location>
</feature>
<comment type="subcellular location">
    <subcellularLocation>
        <location evidence="1">Membrane</location>
        <topology evidence="1">Multi-pass membrane protein</topology>
    </subcellularLocation>
</comment>
<evidence type="ECO:0000313" key="7">
    <source>
        <dbReference type="Proteomes" id="UP001328107"/>
    </source>
</evidence>
<keyword evidence="4" id="KW-1133">Transmembrane helix</keyword>
<dbReference type="InterPro" id="IPR050920">
    <property type="entry name" value="Nematode_rcpt-like_delta"/>
</dbReference>
<sequence>SSMFINVFYLYILHRKWVYKNIYFSVLMPVRTPKFLRQYSLTLSNIAYVDFLSSFCSFMSISSLQNIDGRMVFTHLGPCTSLSAQWCHFFMSCHINFVCQSVLLLCVSFAYRLWVLRISLDKQSDNVWAACRIALSIMTLMNTV</sequence>
<comment type="similarity">
    <text evidence="2">Belongs to the nematode receptor-like protein srd family.</text>
</comment>
<accession>A0AAN4YY37</accession>
<evidence type="ECO:0000256" key="5">
    <source>
        <dbReference type="ARBA" id="ARBA00023136"/>
    </source>
</evidence>
<gene>
    <name evidence="6" type="ORF">PMAYCL1PPCAC_00773</name>
</gene>
<dbReference type="Pfam" id="PF10317">
    <property type="entry name" value="7TM_GPCR_Srd"/>
    <property type="match status" value="1"/>
</dbReference>
<dbReference type="GO" id="GO:0016020">
    <property type="term" value="C:membrane"/>
    <property type="evidence" value="ECO:0007669"/>
    <property type="project" value="UniProtKB-SubCell"/>
</dbReference>
<reference evidence="7" key="1">
    <citation type="submission" date="2022-10" db="EMBL/GenBank/DDBJ databases">
        <title>Genome assembly of Pristionchus species.</title>
        <authorList>
            <person name="Yoshida K."/>
            <person name="Sommer R.J."/>
        </authorList>
    </citation>
    <scope>NUCLEOTIDE SEQUENCE [LARGE SCALE GENOMIC DNA]</scope>
    <source>
        <strain evidence="7">RS5460</strain>
    </source>
</reference>
<dbReference type="EMBL" id="BTRK01000001">
    <property type="protein sequence ID" value="GMR30578.1"/>
    <property type="molecule type" value="Genomic_DNA"/>
</dbReference>
<feature type="non-terminal residue" evidence="6">
    <location>
        <position position="144"/>
    </location>
</feature>
<evidence type="ECO:0000256" key="2">
    <source>
        <dbReference type="ARBA" id="ARBA00009166"/>
    </source>
</evidence>
<dbReference type="PANTHER" id="PTHR22945:SF40">
    <property type="entry name" value="SERPENTINE RECEPTOR, CLASS D (DELTA)-RELATED"/>
    <property type="match status" value="1"/>
</dbReference>
<keyword evidence="7" id="KW-1185">Reference proteome</keyword>
<evidence type="ECO:0000313" key="6">
    <source>
        <dbReference type="EMBL" id="GMR30578.1"/>
    </source>
</evidence>
<dbReference type="AlphaFoldDB" id="A0AAN4YY37"/>
<evidence type="ECO:0008006" key="8">
    <source>
        <dbReference type="Google" id="ProtNLM"/>
    </source>
</evidence>
<dbReference type="InterPro" id="IPR019421">
    <property type="entry name" value="7TM_GPCR_serpentine_rcpt_Srd"/>
</dbReference>
<evidence type="ECO:0000256" key="4">
    <source>
        <dbReference type="ARBA" id="ARBA00022989"/>
    </source>
</evidence>
<keyword evidence="3" id="KW-0812">Transmembrane</keyword>
<dbReference type="Proteomes" id="UP001328107">
    <property type="component" value="Unassembled WGS sequence"/>
</dbReference>
<evidence type="ECO:0000256" key="1">
    <source>
        <dbReference type="ARBA" id="ARBA00004141"/>
    </source>
</evidence>
<dbReference type="PANTHER" id="PTHR22945">
    <property type="entry name" value="SERPENTINE RECEPTOR, CLASS D DELTA"/>
    <property type="match status" value="1"/>
</dbReference>
<evidence type="ECO:0000256" key="3">
    <source>
        <dbReference type="ARBA" id="ARBA00022692"/>
    </source>
</evidence>
<comment type="caution">
    <text evidence="6">The sequence shown here is derived from an EMBL/GenBank/DDBJ whole genome shotgun (WGS) entry which is preliminary data.</text>
</comment>
<organism evidence="6 7">
    <name type="scientific">Pristionchus mayeri</name>
    <dbReference type="NCBI Taxonomy" id="1317129"/>
    <lineage>
        <taxon>Eukaryota</taxon>
        <taxon>Metazoa</taxon>
        <taxon>Ecdysozoa</taxon>
        <taxon>Nematoda</taxon>
        <taxon>Chromadorea</taxon>
        <taxon>Rhabditida</taxon>
        <taxon>Rhabditina</taxon>
        <taxon>Diplogasteromorpha</taxon>
        <taxon>Diplogasteroidea</taxon>
        <taxon>Neodiplogasteridae</taxon>
        <taxon>Pristionchus</taxon>
    </lineage>
</organism>
<keyword evidence="5" id="KW-0472">Membrane</keyword>
<name>A0AAN4YY37_9BILA</name>
<proteinExistence type="inferred from homology"/>